<feature type="region of interest" description="Disordered" evidence="1">
    <location>
        <begin position="240"/>
        <end position="261"/>
    </location>
</feature>
<dbReference type="AlphaFoldDB" id="A0A086J1I8"/>
<protein>
    <submittedName>
        <fullName evidence="2">Uncharacterized protein</fullName>
    </submittedName>
</protein>
<dbReference type="Proteomes" id="UP000054524">
    <property type="component" value="Unassembled WGS sequence"/>
</dbReference>
<reference evidence="2 3" key="1">
    <citation type="journal article" date="2014" name="Genome Announc.">
        <title>Genome Sequence of the Microsporidian Species Nematocida sp1 Strain ERTm6 (ATCC PRA-372).</title>
        <authorList>
            <person name="Bakowski M.A."/>
            <person name="Priest M."/>
            <person name="Young S."/>
            <person name="Cuomo C.A."/>
            <person name="Troemel E.R."/>
        </authorList>
    </citation>
    <scope>NUCLEOTIDE SEQUENCE [LARGE SCALE GENOMIC DNA]</scope>
    <source>
        <strain evidence="2 3">ERTm6</strain>
    </source>
</reference>
<dbReference type="EMBL" id="AKIJ01000003">
    <property type="protein sequence ID" value="KFG26006.1"/>
    <property type="molecule type" value="Genomic_DNA"/>
</dbReference>
<evidence type="ECO:0000313" key="3">
    <source>
        <dbReference type="Proteomes" id="UP000054524"/>
    </source>
</evidence>
<accession>A0A086J1I8</accession>
<sequence>MINPIKIAALTYIFLTRVRAEATYFDSSFELNKSGYIYSIGAEGYVGYDPKDKVQAKILEDARTSMRFRTFLSGEVGDAGFIFMQDKGFETPEGEERFPSQTEMHGKLALKICRNNSPVRVILDSYDGSNHFNFFVTPPVLLNENGFHLMVGEDCIMVDKETKFLVASVCHESTSAARNYQLFSWVDSSTFNRGIDPVTYRPNPSLYNPNEVEDHKKEKECKKHRKHKIQHSHLKNTTNLAFDKPYRPADGRSQLPTYCDH</sequence>
<proteinExistence type="predicted"/>
<gene>
    <name evidence="2" type="ORF">NESG_01118</name>
</gene>
<organism evidence="2 3">
    <name type="scientific">Nematocida ausubeli (strain ATCC PRA-371 / ERTm2)</name>
    <name type="common">Nematode killer fungus</name>
    <dbReference type="NCBI Taxonomy" id="1913371"/>
    <lineage>
        <taxon>Eukaryota</taxon>
        <taxon>Fungi</taxon>
        <taxon>Fungi incertae sedis</taxon>
        <taxon>Microsporidia</taxon>
        <taxon>Nematocida</taxon>
    </lineage>
</organism>
<dbReference type="GeneID" id="77676091"/>
<evidence type="ECO:0000313" key="2">
    <source>
        <dbReference type="EMBL" id="KFG26006.1"/>
    </source>
</evidence>
<comment type="caution">
    <text evidence="2">The sequence shown here is derived from an EMBL/GenBank/DDBJ whole genome shotgun (WGS) entry which is preliminary data.</text>
</comment>
<dbReference type="RefSeq" id="XP_052904561.1">
    <property type="nucleotide sequence ID" value="XM_053048756.1"/>
</dbReference>
<name>A0A086J1I8_NEMA1</name>
<evidence type="ECO:0000256" key="1">
    <source>
        <dbReference type="SAM" id="MobiDB-lite"/>
    </source>
</evidence>
<dbReference type="HOGENOM" id="CLU_1065931_0_0_1"/>
<keyword evidence="3" id="KW-1185">Reference proteome</keyword>